<dbReference type="EMBL" id="GGEC01093842">
    <property type="protein sequence ID" value="MBX74326.1"/>
    <property type="molecule type" value="Transcribed_RNA"/>
</dbReference>
<organism evidence="1">
    <name type="scientific">Rhizophora mucronata</name>
    <name type="common">Asiatic mangrove</name>
    <dbReference type="NCBI Taxonomy" id="61149"/>
    <lineage>
        <taxon>Eukaryota</taxon>
        <taxon>Viridiplantae</taxon>
        <taxon>Streptophyta</taxon>
        <taxon>Embryophyta</taxon>
        <taxon>Tracheophyta</taxon>
        <taxon>Spermatophyta</taxon>
        <taxon>Magnoliopsida</taxon>
        <taxon>eudicotyledons</taxon>
        <taxon>Gunneridae</taxon>
        <taxon>Pentapetalae</taxon>
        <taxon>rosids</taxon>
        <taxon>fabids</taxon>
        <taxon>Malpighiales</taxon>
        <taxon>Rhizophoraceae</taxon>
        <taxon>Rhizophora</taxon>
    </lineage>
</organism>
<evidence type="ECO:0000313" key="1">
    <source>
        <dbReference type="EMBL" id="MBX74326.1"/>
    </source>
</evidence>
<name>A0A2P2R510_RHIMU</name>
<proteinExistence type="predicted"/>
<protein>
    <submittedName>
        <fullName evidence="1">Uncharacterized protein</fullName>
    </submittedName>
</protein>
<accession>A0A2P2R510</accession>
<reference evidence="1" key="1">
    <citation type="submission" date="2018-02" db="EMBL/GenBank/DDBJ databases">
        <title>Rhizophora mucronata_Transcriptome.</title>
        <authorList>
            <person name="Meera S.P."/>
            <person name="Sreeshan A."/>
            <person name="Augustine A."/>
        </authorList>
    </citation>
    <scope>NUCLEOTIDE SEQUENCE</scope>
    <source>
        <tissue evidence="1">Leaf</tissue>
    </source>
</reference>
<sequence length="22" mass="2594">MTILGFCNVLLFWCHFTANLLH</sequence>
<dbReference type="AlphaFoldDB" id="A0A2P2R510"/>